<proteinExistence type="predicted"/>
<organism evidence="1 2">
    <name type="scientific">Mucilaginibacter mali</name>
    <dbReference type="NCBI Taxonomy" id="2740462"/>
    <lineage>
        <taxon>Bacteria</taxon>
        <taxon>Pseudomonadati</taxon>
        <taxon>Bacteroidota</taxon>
        <taxon>Sphingobacteriia</taxon>
        <taxon>Sphingobacteriales</taxon>
        <taxon>Sphingobacteriaceae</taxon>
        <taxon>Mucilaginibacter</taxon>
    </lineage>
</organism>
<evidence type="ECO:0000313" key="1">
    <source>
        <dbReference type="EMBL" id="QKJ32393.1"/>
    </source>
</evidence>
<accession>A0A7D4TQ63</accession>
<name>A0A7D4TQ63_9SPHI</name>
<gene>
    <name evidence="1" type="ORF">HQ865_22395</name>
</gene>
<dbReference type="AlphaFoldDB" id="A0A7D4TQ63"/>
<protein>
    <submittedName>
        <fullName evidence="1">Uncharacterized protein</fullName>
    </submittedName>
</protein>
<dbReference type="KEGG" id="mmab:HQ865_22395"/>
<sequence>MEPVYKNEDLLKLTKGSYYIHDAVVSRFDIYMSDYKLCIDVYFISRNRIQQTETTLRVHFADVIEYGFYYNNTRYFYNVERYKFFKSDKGYYLSLDPVSETDELSEDDQDFILCRSVEGNIL</sequence>
<dbReference type="RefSeq" id="WP_173417043.1">
    <property type="nucleotide sequence ID" value="NZ_CP054139.1"/>
</dbReference>
<keyword evidence="2" id="KW-1185">Reference proteome</keyword>
<dbReference type="Proteomes" id="UP000505355">
    <property type="component" value="Chromosome"/>
</dbReference>
<reference evidence="1 2" key="1">
    <citation type="submission" date="2020-05" db="EMBL/GenBank/DDBJ databases">
        <title>Mucilaginibacter mali sp. nov.</title>
        <authorList>
            <person name="Kim H.S."/>
            <person name="Lee K.C."/>
            <person name="Suh M.K."/>
            <person name="Kim J.-S."/>
            <person name="Han K.-I."/>
            <person name="Eom M.K."/>
            <person name="Shin Y.K."/>
            <person name="Lee J.-S."/>
        </authorList>
    </citation>
    <scope>NUCLEOTIDE SEQUENCE [LARGE SCALE GENOMIC DNA]</scope>
    <source>
        <strain evidence="1 2">G2-14</strain>
    </source>
</reference>
<dbReference type="EMBL" id="CP054139">
    <property type="protein sequence ID" value="QKJ32393.1"/>
    <property type="molecule type" value="Genomic_DNA"/>
</dbReference>
<evidence type="ECO:0000313" key="2">
    <source>
        <dbReference type="Proteomes" id="UP000505355"/>
    </source>
</evidence>